<dbReference type="InterPro" id="IPR000008">
    <property type="entry name" value="C2_dom"/>
</dbReference>
<evidence type="ECO:0000259" key="3">
    <source>
        <dbReference type="PROSITE" id="PS50004"/>
    </source>
</evidence>
<dbReference type="CDD" id="cd08385">
    <property type="entry name" value="C2A_Synaptotagmin-1-5-6-9-10"/>
    <property type="match status" value="1"/>
</dbReference>
<comment type="similarity">
    <text evidence="1">Belongs to the synaptotagmin family.</text>
</comment>
<accession>A0ABN7S746</accession>
<dbReference type="PRINTS" id="PR00399">
    <property type="entry name" value="SYNAPTOTAGMN"/>
</dbReference>
<feature type="domain" description="C2" evidence="3">
    <location>
        <begin position="63"/>
        <end position="182"/>
    </location>
</feature>
<organism evidence="4 5">
    <name type="scientific">Oikopleura dioica</name>
    <name type="common">Tunicate</name>
    <dbReference type="NCBI Taxonomy" id="34765"/>
    <lineage>
        <taxon>Eukaryota</taxon>
        <taxon>Metazoa</taxon>
        <taxon>Chordata</taxon>
        <taxon>Tunicata</taxon>
        <taxon>Appendicularia</taxon>
        <taxon>Copelata</taxon>
        <taxon>Oikopleuridae</taxon>
        <taxon>Oikopleura</taxon>
    </lineage>
</organism>
<dbReference type="Pfam" id="PF00168">
    <property type="entry name" value="C2"/>
    <property type="match status" value="1"/>
</dbReference>
<dbReference type="InterPro" id="IPR035892">
    <property type="entry name" value="C2_domain_sf"/>
</dbReference>
<dbReference type="SUPFAM" id="SSF49562">
    <property type="entry name" value="C2 domain (Calcium/lipid-binding domain, CaLB)"/>
    <property type="match status" value="1"/>
</dbReference>
<reference evidence="4 5" key="1">
    <citation type="submission" date="2021-04" db="EMBL/GenBank/DDBJ databases">
        <authorList>
            <person name="Bliznina A."/>
        </authorList>
    </citation>
    <scope>NUCLEOTIDE SEQUENCE [LARGE SCALE GENOMIC DNA]</scope>
</reference>
<dbReference type="SMART" id="SM00239">
    <property type="entry name" value="C2"/>
    <property type="match status" value="1"/>
</dbReference>
<keyword evidence="5" id="KW-1185">Reference proteome</keyword>
<evidence type="ECO:0000313" key="4">
    <source>
        <dbReference type="EMBL" id="CAG5091320.1"/>
    </source>
</evidence>
<sequence>MDRKYARYWAITIKNHLDTEIYLLKPIGEVDKVLKLSQPELVQPVITDIDVNSNSDTSSKKRDLGRLKFSLDYDFKQSQLTVHVIQAADLAAMDLGGTSDPYVKVYLLPDRKKKHETKVHRKTLNPTFDEKFTFNVNYNEIGGKTLLLALYDFDRFSKHDMLGQIHVPLSSIDFGQVHQEWRDLEPSKDDKSRARAKACAVASEVRNYSFSAL</sequence>
<dbReference type="PRINTS" id="PR00360">
    <property type="entry name" value="C2DOMAIN"/>
</dbReference>
<dbReference type="PROSITE" id="PS50004">
    <property type="entry name" value="C2"/>
    <property type="match status" value="1"/>
</dbReference>
<dbReference type="PANTHER" id="PTHR10024">
    <property type="entry name" value="SYNAPTOTAGMIN"/>
    <property type="match status" value="1"/>
</dbReference>
<keyword evidence="2" id="KW-0677">Repeat</keyword>
<name>A0ABN7S746_OIKDI</name>
<dbReference type="Proteomes" id="UP001158576">
    <property type="component" value="Chromosome PAR"/>
</dbReference>
<evidence type="ECO:0000256" key="2">
    <source>
        <dbReference type="ARBA" id="ARBA00022737"/>
    </source>
</evidence>
<proteinExistence type="inferred from homology"/>
<dbReference type="EMBL" id="OU015568">
    <property type="protein sequence ID" value="CAG5091320.1"/>
    <property type="molecule type" value="Genomic_DNA"/>
</dbReference>
<dbReference type="Gene3D" id="2.60.40.150">
    <property type="entry name" value="C2 domain"/>
    <property type="match status" value="1"/>
</dbReference>
<gene>
    <name evidence="4" type="ORF">OKIOD_LOCUS4525</name>
</gene>
<evidence type="ECO:0000256" key="1">
    <source>
        <dbReference type="ARBA" id="ARBA00006996"/>
    </source>
</evidence>
<evidence type="ECO:0000313" key="5">
    <source>
        <dbReference type="Proteomes" id="UP001158576"/>
    </source>
</evidence>
<protein>
    <submittedName>
        <fullName evidence="4">Oidioi.mRNA.OKI2018_I69.PAR.g12967.t1.cds</fullName>
    </submittedName>
</protein>
<dbReference type="PANTHER" id="PTHR10024:SF227">
    <property type="entry name" value="SYNAPTOTAGMIN 1"/>
    <property type="match status" value="1"/>
</dbReference>
<dbReference type="InterPro" id="IPR001565">
    <property type="entry name" value="Synaptotagmin"/>
</dbReference>